<dbReference type="AlphaFoldDB" id="A0A0V0GPD7"/>
<evidence type="ECO:0000313" key="1">
    <source>
        <dbReference type="EMBL" id="JAP09152.1"/>
    </source>
</evidence>
<proteinExistence type="predicted"/>
<dbReference type="EMBL" id="GEDG01035551">
    <property type="protein sequence ID" value="JAP09152.1"/>
    <property type="molecule type" value="Transcribed_RNA"/>
</dbReference>
<protein>
    <submittedName>
        <fullName evidence="1">Putative ovule protein</fullName>
    </submittedName>
</protein>
<organism evidence="1">
    <name type="scientific">Solanum chacoense</name>
    <name type="common">Chaco potato</name>
    <dbReference type="NCBI Taxonomy" id="4108"/>
    <lineage>
        <taxon>Eukaryota</taxon>
        <taxon>Viridiplantae</taxon>
        <taxon>Streptophyta</taxon>
        <taxon>Embryophyta</taxon>
        <taxon>Tracheophyta</taxon>
        <taxon>Spermatophyta</taxon>
        <taxon>Magnoliopsida</taxon>
        <taxon>eudicotyledons</taxon>
        <taxon>Gunneridae</taxon>
        <taxon>Pentapetalae</taxon>
        <taxon>asterids</taxon>
        <taxon>lamiids</taxon>
        <taxon>Solanales</taxon>
        <taxon>Solanaceae</taxon>
        <taxon>Solanoideae</taxon>
        <taxon>Solaneae</taxon>
        <taxon>Solanum</taxon>
    </lineage>
</organism>
<name>A0A0V0GPD7_SOLCH</name>
<accession>A0A0V0GPD7</accession>
<reference evidence="1" key="1">
    <citation type="submission" date="2015-12" db="EMBL/GenBank/DDBJ databases">
        <title>Gene expression during late stages of embryo sac development: a critical building block for successful pollen-pistil interactions.</title>
        <authorList>
            <person name="Liu Y."/>
            <person name="Joly V."/>
            <person name="Sabar M."/>
            <person name="Matton D.P."/>
        </authorList>
    </citation>
    <scope>NUCLEOTIDE SEQUENCE</scope>
</reference>
<feature type="non-terminal residue" evidence="1">
    <location>
        <position position="1"/>
    </location>
</feature>
<sequence>KSTICIFKRSTTTPGVIPQNGVWGGRVYTNHTSKSKLERLFLINRRLNEKQQIVVKVQEPTDSNKNNR</sequence>